<dbReference type="GO" id="GO:0005886">
    <property type="term" value="C:plasma membrane"/>
    <property type="evidence" value="ECO:0007669"/>
    <property type="project" value="UniProtKB-SubCell"/>
</dbReference>
<dbReference type="EMBL" id="AP022608">
    <property type="protein sequence ID" value="BBZ20741.1"/>
    <property type="molecule type" value="Genomic_DNA"/>
</dbReference>
<organism evidence="10 11">
    <name type="scientific">Mycolicibacterium gadium</name>
    <name type="common">Mycobacterium gadium</name>
    <dbReference type="NCBI Taxonomy" id="1794"/>
    <lineage>
        <taxon>Bacteria</taxon>
        <taxon>Bacillati</taxon>
        <taxon>Actinomycetota</taxon>
        <taxon>Actinomycetes</taxon>
        <taxon>Mycobacteriales</taxon>
        <taxon>Mycobacteriaceae</taxon>
        <taxon>Mycolicibacterium</taxon>
    </lineage>
</organism>
<comment type="similarity">
    <text evidence="2">Belongs to the adenylyl cyclase class-3 family.</text>
</comment>
<dbReference type="SUPFAM" id="SSF55073">
    <property type="entry name" value="Nucleotide cyclase"/>
    <property type="match status" value="1"/>
</dbReference>
<dbReference type="InterPro" id="IPR003660">
    <property type="entry name" value="HAMP_dom"/>
</dbReference>
<name>A0A7I7WW67_MYCGU</name>
<reference evidence="10 11" key="1">
    <citation type="journal article" date="2019" name="Emerg. Microbes Infect.">
        <title>Comprehensive subspecies identification of 175 nontuberculous mycobacteria species based on 7547 genomic profiles.</title>
        <authorList>
            <person name="Matsumoto Y."/>
            <person name="Kinjo T."/>
            <person name="Motooka D."/>
            <person name="Nabeya D."/>
            <person name="Jung N."/>
            <person name="Uechi K."/>
            <person name="Horii T."/>
            <person name="Iida T."/>
            <person name="Fujita J."/>
            <person name="Nakamura S."/>
        </authorList>
    </citation>
    <scope>NUCLEOTIDE SEQUENCE [LARGE SCALE GENOMIC DNA]</scope>
    <source>
        <strain evidence="10 11">JCM 12688</strain>
    </source>
</reference>
<dbReference type="PROSITE" id="PS50885">
    <property type="entry name" value="HAMP"/>
    <property type="match status" value="1"/>
</dbReference>
<evidence type="ECO:0000259" key="8">
    <source>
        <dbReference type="PROSITE" id="PS50125"/>
    </source>
</evidence>
<dbReference type="InterPro" id="IPR029787">
    <property type="entry name" value="Nucleotide_cyclase"/>
</dbReference>
<dbReference type="CDD" id="cd06225">
    <property type="entry name" value="HAMP"/>
    <property type="match status" value="1"/>
</dbReference>
<dbReference type="SUPFAM" id="SSF158472">
    <property type="entry name" value="HAMP domain-like"/>
    <property type="match status" value="1"/>
</dbReference>
<protein>
    <submittedName>
        <fullName evidence="10">Adenylate cyclase</fullName>
    </submittedName>
</protein>
<dbReference type="PANTHER" id="PTHR43081">
    <property type="entry name" value="ADENYLATE CYCLASE, TERMINAL-DIFFERENTIATION SPECIFIC-RELATED"/>
    <property type="match status" value="1"/>
</dbReference>
<keyword evidence="6 7" id="KW-0472">Membrane</keyword>
<evidence type="ECO:0000256" key="3">
    <source>
        <dbReference type="ARBA" id="ARBA00022475"/>
    </source>
</evidence>
<dbReference type="Proteomes" id="UP000466187">
    <property type="component" value="Chromosome"/>
</dbReference>
<feature type="transmembrane region" description="Helical" evidence="7">
    <location>
        <begin position="126"/>
        <end position="150"/>
    </location>
</feature>
<evidence type="ECO:0000256" key="4">
    <source>
        <dbReference type="ARBA" id="ARBA00022692"/>
    </source>
</evidence>
<evidence type="ECO:0000256" key="5">
    <source>
        <dbReference type="ARBA" id="ARBA00022989"/>
    </source>
</evidence>
<dbReference type="PROSITE" id="PS50125">
    <property type="entry name" value="GUANYLATE_CYCLASE_2"/>
    <property type="match status" value="1"/>
</dbReference>
<dbReference type="SMART" id="SM00304">
    <property type="entry name" value="HAMP"/>
    <property type="match status" value="1"/>
</dbReference>
<comment type="subcellular location">
    <subcellularLocation>
        <location evidence="1">Cell membrane</location>
        <topology evidence="1">Multi-pass membrane protein</topology>
    </subcellularLocation>
</comment>
<keyword evidence="5 7" id="KW-1133">Transmembrane helix</keyword>
<dbReference type="Pfam" id="PF00211">
    <property type="entry name" value="Guanylate_cyc"/>
    <property type="match status" value="1"/>
</dbReference>
<evidence type="ECO:0000256" key="6">
    <source>
        <dbReference type="ARBA" id="ARBA00023136"/>
    </source>
</evidence>
<dbReference type="AlphaFoldDB" id="A0A7I7WW67"/>
<proteinExistence type="inferred from homology"/>
<keyword evidence="4 7" id="KW-0812">Transmembrane</keyword>
<dbReference type="GO" id="GO:0006171">
    <property type="term" value="P:cAMP biosynthetic process"/>
    <property type="evidence" value="ECO:0007669"/>
    <property type="project" value="TreeGrafter"/>
</dbReference>
<evidence type="ECO:0000256" key="7">
    <source>
        <dbReference type="SAM" id="Phobius"/>
    </source>
</evidence>
<feature type="domain" description="HAMP" evidence="9">
    <location>
        <begin position="235"/>
        <end position="287"/>
    </location>
</feature>
<feature type="transmembrane region" description="Helical" evidence="7">
    <location>
        <begin position="58"/>
        <end position="78"/>
    </location>
</feature>
<evidence type="ECO:0000313" key="11">
    <source>
        <dbReference type="Proteomes" id="UP000466187"/>
    </source>
</evidence>
<dbReference type="InterPro" id="IPR001054">
    <property type="entry name" value="A/G_cyclase"/>
</dbReference>
<evidence type="ECO:0000259" key="9">
    <source>
        <dbReference type="PROSITE" id="PS50885"/>
    </source>
</evidence>
<dbReference type="SMART" id="SM00044">
    <property type="entry name" value="CYCc"/>
    <property type="match status" value="1"/>
</dbReference>
<feature type="transmembrane region" description="Helical" evidence="7">
    <location>
        <begin position="210"/>
        <end position="232"/>
    </location>
</feature>
<sequence>MKFLREREFVVNRSARAMLTVGTLVPSMLGASIIGVMTSRGLPTGAALGDPTALRTNIIAAAVYCAVVVPMAALWGLWCTTSRSDASPAERHTLLMRIPACLTAGNAAVWTGAVVLLVLVNSARPWLATTLGVSTLSGATVTATLTYWWCTRVLRPHVAPVLTKNPPVQQQRLGLRMRALAAWVVGTGVPLLMVLLAAASALVVDYPGDRLAVVVLGLGGAALLSGLVVTLFTGATMADPVDEVRAGMRRVERGDYDVTVPVFDASELGLLQAGFNSMAEGLRERERLRDLFGRHVGRDVARLAEAGGAPAMGGATHDVAVMFVDLVGSTRMATKMSPPDLVALLNDFFAVVVEIVERHRGWVNKFQGDAVLAIFGAPQALDDHAGAALAAARELSDALSEGGLQLAAGIGVSAGPAVAGNVGDPRRYEYTVIGDPVNEAARLSEFAKSSGGVAASGSALSAADAAESARWRIVSAEVLRGRDTPTDIAIPAASS</sequence>
<dbReference type="Gene3D" id="6.10.340.10">
    <property type="match status" value="1"/>
</dbReference>
<evidence type="ECO:0000313" key="10">
    <source>
        <dbReference type="EMBL" id="BBZ20741.1"/>
    </source>
</evidence>
<dbReference type="CDD" id="cd07302">
    <property type="entry name" value="CHD"/>
    <property type="match status" value="1"/>
</dbReference>
<feature type="transmembrane region" description="Helical" evidence="7">
    <location>
        <begin position="21"/>
        <end position="38"/>
    </location>
</feature>
<dbReference type="Gene3D" id="3.30.70.1230">
    <property type="entry name" value="Nucleotide cyclase"/>
    <property type="match status" value="1"/>
</dbReference>
<keyword evidence="3" id="KW-1003">Cell membrane</keyword>
<dbReference type="KEGG" id="mgad:MGAD_50760"/>
<dbReference type="GO" id="GO:0004016">
    <property type="term" value="F:adenylate cyclase activity"/>
    <property type="evidence" value="ECO:0007669"/>
    <property type="project" value="UniProtKB-ARBA"/>
</dbReference>
<dbReference type="PANTHER" id="PTHR43081:SF17">
    <property type="entry name" value="BLL5647 PROTEIN"/>
    <property type="match status" value="1"/>
</dbReference>
<gene>
    <name evidence="10" type="ORF">MGAD_50760</name>
</gene>
<feature type="domain" description="Guanylate cyclase" evidence="8">
    <location>
        <begin position="320"/>
        <end position="444"/>
    </location>
</feature>
<feature type="transmembrane region" description="Helical" evidence="7">
    <location>
        <begin position="98"/>
        <end position="120"/>
    </location>
</feature>
<dbReference type="RefSeq" id="WP_163689476.1">
    <property type="nucleotide sequence ID" value="NZ_AP022608.1"/>
</dbReference>
<dbReference type="InterPro" id="IPR050697">
    <property type="entry name" value="Adenylyl/Guanylyl_Cyclase_3/4"/>
</dbReference>
<evidence type="ECO:0000256" key="1">
    <source>
        <dbReference type="ARBA" id="ARBA00004651"/>
    </source>
</evidence>
<dbReference type="GO" id="GO:0035556">
    <property type="term" value="P:intracellular signal transduction"/>
    <property type="evidence" value="ECO:0007669"/>
    <property type="project" value="InterPro"/>
</dbReference>
<feature type="transmembrane region" description="Helical" evidence="7">
    <location>
        <begin position="180"/>
        <end position="204"/>
    </location>
</feature>
<evidence type="ECO:0000256" key="2">
    <source>
        <dbReference type="ARBA" id="ARBA00005381"/>
    </source>
</evidence>
<dbReference type="Pfam" id="PF00672">
    <property type="entry name" value="HAMP"/>
    <property type="match status" value="1"/>
</dbReference>
<accession>A0A7I7WW67</accession>